<evidence type="ECO:0000256" key="2">
    <source>
        <dbReference type="ARBA" id="ARBA00022771"/>
    </source>
</evidence>
<protein>
    <recommendedName>
        <fullName evidence="7">THAP-type domain-containing protein</fullName>
    </recommendedName>
</protein>
<feature type="compositionally biased region" description="Basic residues" evidence="6">
    <location>
        <begin position="68"/>
        <end position="89"/>
    </location>
</feature>
<evidence type="ECO:0000259" key="7">
    <source>
        <dbReference type="PROSITE" id="PS50950"/>
    </source>
</evidence>
<evidence type="ECO:0000256" key="1">
    <source>
        <dbReference type="ARBA" id="ARBA00022723"/>
    </source>
</evidence>
<evidence type="ECO:0000256" key="4">
    <source>
        <dbReference type="ARBA" id="ARBA00023125"/>
    </source>
</evidence>
<keyword evidence="3" id="KW-0862">Zinc</keyword>
<organism evidence="8 9">
    <name type="scientific">Dryococelus australis</name>
    <dbReference type="NCBI Taxonomy" id="614101"/>
    <lineage>
        <taxon>Eukaryota</taxon>
        <taxon>Metazoa</taxon>
        <taxon>Ecdysozoa</taxon>
        <taxon>Arthropoda</taxon>
        <taxon>Hexapoda</taxon>
        <taxon>Insecta</taxon>
        <taxon>Pterygota</taxon>
        <taxon>Neoptera</taxon>
        <taxon>Polyneoptera</taxon>
        <taxon>Phasmatodea</taxon>
        <taxon>Verophasmatodea</taxon>
        <taxon>Anareolatae</taxon>
        <taxon>Phasmatidae</taxon>
        <taxon>Eurycanthinae</taxon>
        <taxon>Dryococelus</taxon>
    </lineage>
</organism>
<dbReference type="SUPFAM" id="SSF57716">
    <property type="entry name" value="Glucocorticoid receptor-like (DNA-binding domain)"/>
    <property type="match status" value="1"/>
</dbReference>
<dbReference type="PROSITE" id="PS50950">
    <property type="entry name" value="ZF_THAP"/>
    <property type="match status" value="1"/>
</dbReference>
<dbReference type="InterPro" id="IPR048365">
    <property type="entry name" value="TNP-like_RNaseH_N"/>
</dbReference>
<dbReference type="EMBL" id="JARBHB010000009">
    <property type="protein sequence ID" value="KAJ8875268.1"/>
    <property type="molecule type" value="Genomic_DNA"/>
</dbReference>
<evidence type="ECO:0000313" key="8">
    <source>
        <dbReference type="EMBL" id="KAJ8875268.1"/>
    </source>
</evidence>
<proteinExistence type="predicted"/>
<evidence type="ECO:0000256" key="3">
    <source>
        <dbReference type="ARBA" id="ARBA00022833"/>
    </source>
</evidence>
<evidence type="ECO:0000256" key="5">
    <source>
        <dbReference type="PROSITE-ProRule" id="PRU00309"/>
    </source>
</evidence>
<dbReference type="Pfam" id="PF21787">
    <property type="entry name" value="TNP-like_RNaseH_N"/>
    <property type="match status" value="1"/>
</dbReference>
<keyword evidence="1" id="KW-0479">Metal-binding</keyword>
<dbReference type="InterPro" id="IPR006612">
    <property type="entry name" value="THAP_Znf"/>
</dbReference>
<name>A0ABQ9GTE1_9NEOP</name>
<evidence type="ECO:0000313" key="9">
    <source>
        <dbReference type="Proteomes" id="UP001159363"/>
    </source>
</evidence>
<reference evidence="8 9" key="1">
    <citation type="submission" date="2023-02" db="EMBL/GenBank/DDBJ databases">
        <title>LHISI_Scaffold_Assembly.</title>
        <authorList>
            <person name="Stuart O.P."/>
            <person name="Cleave R."/>
            <person name="Magrath M.J.L."/>
            <person name="Mikheyev A.S."/>
        </authorList>
    </citation>
    <scope>NUCLEOTIDE SEQUENCE [LARGE SCALE GENOMIC DNA]</scope>
    <source>
        <strain evidence="8">Daus_M_001</strain>
        <tissue evidence="8">Leg muscle</tissue>
    </source>
</reference>
<accession>A0ABQ9GTE1</accession>
<dbReference type="Proteomes" id="UP001159363">
    <property type="component" value="Chromosome 8"/>
</dbReference>
<dbReference type="Pfam" id="PF21789">
    <property type="entry name" value="TNP-like_RNaseH_C"/>
    <property type="match status" value="1"/>
</dbReference>
<feature type="compositionally biased region" description="Polar residues" evidence="6">
    <location>
        <begin position="7"/>
        <end position="43"/>
    </location>
</feature>
<sequence>MREHFNASANENSQEPTQSSPGNVNHNYSAGHSQSYLANQQPFNPRVPVFSSSPQDASHKTTQATLSHQHHERGGKSLPHKRLSLHHHPPPSPSLSPRPGALPSVNCAMAQCTNWGSKTTAVMYHRFPKSEELRQTWVLHCKRSDKFNPDNVKSLFSTFPARGLRTEKFCMEMLLQLYSIANWHGDVASGSSTVTSISTMTCQNAEQVLRDRESWHEVRNVRKWALSTLEIIDQVTSTNPLQNELILKLRKRVEGLEKANTALRLRESGNKQVKWFSEDIANALTLRSLSRKIFEETKHSFAMPFNITEMYQTRCCVFLKARAVNYKECEKFAVLTFDEMNLDGRISYDSSDDRILVPHSNVQVAMILGPFASWKQPIFYDFDVTMASELLKNIIREFEAYGICVVSVTCDMRWENAEVWKELNVNTAKVFCDVPHLLKLLRNHFLGEGLTLAGDTEFQKKTIQELLDTRKGELSTTHHINKVHISIPSESESVCTVVFQVHGSGSTESNFTELVNDTFDMLNSIEYPRMRKPPLGVIPQVRAGSRKSLLPFQKGFRISIKSLIGLFEDMRSENMSYILTSRLNQDCLENFFSHVRGLGVFYNNPTPFEVRSNKIPLSGGVSVEARCDQ</sequence>
<keyword evidence="2 5" id="KW-0863">Zinc-finger</keyword>
<feature type="compositionally biased region" description="Polar residues" evidence="6">
    <location>
        <begin position="50"/>
        <end position="67"/>
    </location>
</feature>
<feature type="domain" description="THAP-type" evidence="7">
    <location>
        <begin position="102"/>
        <end position="195"/>
    </location>
</feature>
<comment type="caution">
    <text evidence="8">The sequence shown here is derived from an EMBL/GenBank/DDBJ whole genome shotgun (WGS) entry which is preliminary data.</text>
</comment>
<gene>
    <name evidence="8" type="ORF">PR048_023163</name>
</gene>
<keyword evidence="9" id="KW-1185">Reference proteome</keyword>
<dbReference type="Pfam" id="PF05485">
    <property type="entry name" value="THAP"/>
    <property type="match status" value="1"/>
</dbReference>
<keyword evidence="4 5" id="KW-0238">DNA-binding</keyword>
<dbReference type="InterPro" id="IPR048367">
    <property type="entry name" value="TNP-like_RNaseH_C"/>
</dbReference>
<feature type="region of interest" description="Disordered" evidence="6">
    <location>
        <begin position="1"/>
        <end position="102"/>
    </location>
</feature>
<evidence type="ECO:0000256" key="6">
    <source>
        <dbReference type="SAM" id="MobiDB-lite"/>
    </source>
</evidence>